<dbReference type="CDD" id="cd02440">
    <property type="entry name" value="AdoMet_MTases"/>
    <property type="match status" value="1"/>
</dbReference>
<dbReference type="GeneID" id="40329857"/>
<dbReference type="GO" id="GO:0001510">
    <property type="term" value="P:RNA methylation"/>
    <property type="evidence" value="ECO:0007669"/>
    <property type="project" value="InterPro"/>
</dbReference>
<dbReference type="InterPro" id="IPR057285">
    <property type="entry name" value="Pre-PUA_NSUN2"/>
</dbReference>
<dbReference type="PROSITE" id="PS51686">
    <property type="entry name" value="SAM_MT_RSMB_NOP"/>
    <property type="match status" value="1"/>
</dbReference>
<evidence type="ECO:0000256" key="2">
    <source>
        <dbReference type="ARBA" id="ARBA00022679"/>
    </source>
</evidence>
<dbReference type="EMBL" id="MKGL01000199">
    <property type="protein sequence ID" value="RNF03345.1"/>
    <property type="molecule type" value="Genomic_DNA"/>
</dbReference>
<dbReference type="Pfam" id="PF01189">
    <property type="entry name" value="Methyltr_RsmB-F"/>
    <property type="match status" value="1"/>
</dbReference>
<dbReference type="OMA" id="FVLTTSW"/>
<dbReference type="RefSeq" id="XP_029237453.1">
    <property type="nucleotide sequence ID" value="XM_029382784.1"/>
</dbReference>
<feature type="active site" description="Nucleophile" evidence="5">
    <location>
        <position position="287"/>
    </location>
</feature>
<sequence>MRRNQMRKGGLKRGRQEDTWAADARDVSTLANDAFNRYYKTNVVGEAEWDAFMEALRRALPMAFRVHPSLSCADAVLEYLKSRLSSVLPVTQLPFVTEGAALQCAVSRGELKRSVELKALKKIIAAMNEGGYLTRQEAVSMLPPVLLQVRPGHRVLDMCAAPGSKTSQILEALLSSAEDGVVVANDINTSRLDVLLHQTNRSAGAHAHLIVTNHDATQFPLLPSEDKFDRVLCDVMCSGDGTLRKSVDMWPRWNTLLGANLHSTQIRVLLRGMMLCKKGGIVVYSTCSLNPVEDEAVVSECLVQSKNTFRLIDPTPLAPGLVAAPGLKDWSLLTRDLTTRLHTMEEAQTFCARDSRNGFSYVASMFPNSARLQEQNIHYTKRVLPHLQDTGGFFVAVMECLEEYPTPTAAPTSSSSFHGKGEMLKPLSPLLQEEVQAALGLPDSFPGDQLFVRNETAREQKIYFANKAVCAILPKLGPRVVHVGSKVFESYVKYSNNKLRFSAEGVGVLVPLLPPSFIVEISPETVLQLSQSKLAATSLPQLPPNHSFVFKSDMTVAGAVYIAAERVGLGQIAAKVADWQVTLAKLTLGQPLVEGNEEAGVDAVRVEGDGEP</sequence>
<dbReference type="Pfam" id="PF25376">
    <property type="entry name" value="Pre-PUA_NSUN2"/>
    <property type="match status" value="1"/>
</dbReference>
<dbReference type="AlphaFoldDB" id="A0A3S5IQZ3"/>
<dbReference type="PRINTS" id="PR02008">
    <property type="entry name" value="RCMTFAMILY"/>
</dbReference>
<dbReference type="InterPro" id="IPR029063">
    <property type="entry name" value="SAM-dependent_MTases_sf"/>
</dbReference>
<evidence type="ECO:0000259" key="6">
    <source>
        <dbReference type="PROSITE" id="PS51686"/>
    </source>
</evidence>
<comment type="similarity">
    <text evidence="5">Belongs to the class I-like SAM-binding methyltransferase superfamily. RsmB/NOP family.</text>
</comment>
<proteinExistence type="inferred from homology"/>
<feature type="binding site" evidence="5">
    <location>
        <position position="186"/>
    </location>
    <ligand>
        <name>S-adenosyl-L-methionine</name>
        <dbReference type="ChEBI" id="CHEBI:59789"/>
    </ligand>
</feature>
<evidence type="ECO:0000256" key="4">
    <source>
        <dbReference type="ARBA" id="ARBA00022884"/>
    </source>
</evidence>
<evidence type="ECO:0000256" key="1">
    <source>
        <dbReference type="ARBA" id="ARBA00022603"/>
    </source>
</evidence>
<keyword evidence="8" id="KW-1185">Reference proteome</keyword>
<keyword evidence="2 5" id="KW-0808">Transferase</keyword>
<dbReference type="PANTHER" id="PTHR22808">
    <property type="entry name" value="NCL1 YEAST -RELATED NOL1/NOP2/FMU SUN DOMAIN-CONTAINING"/>
    <property type="match status" value="1"/>
</dbReference>
<feature type="binding site" evidence="5">
    <location>
        <position position="234"/>
    </location>
    <ligand>
        <name>S-adenosyl-L-methionine</name>
        <dbReference type="ChEBI" id="CHEBI:59789"/>
    </ligand>
</feature>
<dbReference type="SUPFAM" id="SSF53335">
    <property type="entry name" value="S-adenosyl-L-methionine-dependent methyltransferases"/>
    <property type="match status" value="1"/>
</dbReference>
<protein>
    <submittedName>
        <fullName evidence="7">tRNA (Cytosine34-C5)-methyltransferase</fullName>
    </submittedName>
</protein>
<evidence type="ECO:0000313" key="7">
    <source>
        <dbReference type="EMBL" id="RNF03345.1"/>
    </source>
</evidence>
<feature type="binding site" evidence="5">
    <location>
        <begin position="159"/>
        <end position="165"/>
    </location>
    <ligand>
        <name>S-adenosyl-L-methionine</name>
        <dbReference type="ChEBI" id="CHEBI:59789"/>
    </ligand>
</feature>
<dbReference type="GO" id="GO:0003723">
    <property type="term" value="F:RNA binding"/>
    <property type="evidence" value="ECO:0007669"/>
    <property type="project" value="UniProtKB-UniRule"/>
</dbReference>
<organism evidence="7 8">
    <name type="scientific">Trypanosoma rangeli</name>
    <dbReference type="NCBI Taxonomy" id="5698"/>
    <lineage>
        <taxon>Eukaryota</taxon>
        <taxon>Discoba</taxon>
        <taxon>Euglenozoa</taxon>
        <taxon>Kinetoplastea</taxon>
        <taxon>Metakinetoplastina</taxon>
        <taxon>Trypanosomatida</taxon>
        <taxon>Trypanosomatidae</taxon>
        <taxon>Trypanosoma</taxon>
        <taxon>Herpetosoma</taxon>
    </lineage>
</organism>
<evidence type="ECO:0000256" key="5">
    <source>
        <dbReference type="PROSITE-ProRule" id="PRU01023"/>
    </source>
</evidence>
<evidence type="ECO:0000313" key="8">
    <source>
        <dbReference type="Proteomes" id="UP000283634"/>
    </source>
</evidence>
<dbReference type="Gene3D" id="3.40.50.150">
    <property type="entry name" value="Vaccinia Virus protein VP39"/>
    <property type="match status" value="1"/>
</dbReference>
<reference evidence="7 8" key="1">
    <citation type="journal article" date="2018" name="BMC Genomics">
        <title>Genomic comparison of Trypanosoma conorhini and Trypanosoma rangeli to Trypanosoma cruzi strains of high and low virulence.</title>
        <authorList>
            <person name="Bradwell K.R."/>
            <person name="Koparde V.N."/>
            <person name="Matveyev A.V."/>
            <person name="Serrano M.G."/>
            <person name="Alves J.M."/>
            <person name="Parikh H."/>
            <person name="Huang B."/>
            <person name="Lee V."/>
            <person name="Espinosa-Alvarez O."/>
            <person name="Ortiz P.A."/>
            <person name="Costa-Martins A.G."/>
            <person name="Teixeira M.M."/>
            <person name="Buck G.A."/>
        </authorList>
    </citation>
    <scope>NUCLEOTIDE SEQUENCE [LARGE SCALE GENOMIC DNA]</scope>
    <source>
        <strain evidence="7 8">AM80</strain>
    </source>
</reference>
<dbReference type="Proteomes" id="UP000283634">
    <property type="component" value="Unassembled WGS sequence"/>
</dbReference>
<dbReference type="VEuPathDB" id="TriTrypDB:TRSC58_01198"/>
<feature type="binding site" evidence="5">
    <location>
        <position position="215"/>
    </location>
    <ligand>
        <name>S-adenosyl-L-methionine</name>
        <dbReference type="ChEBI" id="CHEBI:59789"/>
    </ligand>
</feature>
<dbReference type="GO" id="GO:0008173">
    <property type="term" value="F:RNA methyltransferase activity"/>
    <property type="evidence" value="ECO:0007669"/>
    <property type="project" value="InterPro"/>
</dbReference>
<dbReference type="InterPro" id="IPR001678">
    <property type="entry name" value="MeTrfase_RsmB-F_NOP2_dom"/>
</dbReference>
<keyword evidence="1 5" id="KW-0489">Methyltransferase</keyword>
<accession>A0A3S5IQZ3</accession>
<dbReference type="InterPro" id="IPR023267">
    <property type="entry name" value="RCMT"/>
</dbReference>
<dbReference type="InterPro" id="IPR049560">
    <property type="entry name" value="MeTrfase_RsmB-F_NOP2_cat"/>
</dbReference>
<dbReference type="OrthoDB" id="6093671at2759"/>
<feature type="domain" description="SAM-dependent MTase RsmB/NOP-type" evidence="6">
    <location>
        <begin position="52"/>
        <end position="401"/>
    </location>
</feature>
<keyword evidence="4 5" id="KW-0694">RNA-binding</keyword>
<keyword evidence="3 5" id="KW-0949">S-adenosyl-L-methionine</keyword>
<name>A0A3S5IQZ3_TRYRA</name>
<comment type="caution">
    <text evidence="7">The sequence shown here is derived from an EMBL/GenBank/DDBJ whole genome shotgun (WGS) entry which is preliminary data.</text>
</comment>
<dbReference type="PANTHER" id="PTHR22808:SF27">
    <property type="entry name" value="SAM-DEPENDENT MTASE RSMB_NOP-TYPE DOMAIN-CONTAINING PROTEIN"/>
    <property type="match status" value="1"/>
</dbReference>
<gene>
    <name evidence="7" type="ORF">TraAM80_05924</name>
</gene>
<evidence type="ECO:0000256" key="3">
    <source>
        <dbReference type="ARBA" id="ARBA00022691"/>
    </source>
</evidence>